<dbReference type="InterPro" id="IPR046341">
    <property type="entry name" value="SET_dom_sf"/>
</dbReference>
<dbReference type="GO" id="GO:0005634">
    <property type="term" value="C:nucleus"/>
    <property type="evidence" value="ECO:0007669"/>
    <property type="project" value="TreeGrafter"/>
</dbReference>
<comment type="caution">
    <text evidence="1">The sequence shown here is derived from an EMBL/GenBank/DDBJ whole genome shotgun (WGS) entry which is preliminary data.</text>
</comment>
<reference evidence="1" key="1">
    <citation type="journal article" date="2023" name="Mol. Phylogenet. Evol.">
        <title>Genome-scale phylogeny and comparative genomics of the fungal order Sordariales.</title>
        <authorList>
            <person name="Hensen N."/>
            <person name="Bonometti L."/>
            <person name="Westerberg I."/>
            <person name="Brannstrom I.O."/>
            <person name="Guillou S."/>
            <person name="Cros-Aarteil S."/>
            <person name="Calhoun S."/>
            <person name="Haridas S."/>
            <person name="Kuo A."/>
            <person name="Mondo S."/>
            <person name="Pangilinan J."/>
            <person name="Riley R."/>
            <person name="LaButti K."/>
            <person name="Andreopoulos B."/>
            <person name="Lipzen A."/>
            <person name="Chen C."/>
            <person name="Yan M."/>
            <person name="Daum C."/>
            <person name="Ng V."/>
            <person name="Clum A."/>
            <person name="Steindorff A."/>
            <person name="Ohm R.A."/>
            <person name="Martin F."/>
            <person name="Silar P."/>
            <person name="Natvig D.O."/>
            <person name="Lalanne C."/>
            <person name="Gautier V."/>
            <person name="Ament-Velasquez S.L."/>
            <person name="Kruys A."/>
            <person name="Hutchinson M.I."/>
            <person name="Powell A.J."/>
            <person name="Barry K."/>
            <person name="Miller A.N."/>
            <person name="Grigoriev I.V."/>
            <person name="Debuchy R."/>
            <person name="Gladieux P."/>
            <person name="Hiltunen Thoren M."/>
            <person name="Johannesson H."/>
        </authorList>
    </citation>
    <scope>NUCLEOTIDE SEQUENCE</scope>
    <source>
        <strain evidence="1">CBS 560.94</strain>
    </source>
</reference>
<dbReference type="GO" id="GO:0016279">
    <property type="term" value="F:protein-lysine N-methyltransferase activity"/>
    <property type="evidence" value="ECO:0007669"/>
    <property type="project" value="InterPro"/>
</dbReference>
<accession>A0AAE0JGX4</accession>
<proteinExistence type="predicted"/>
<dbReference type="CDD" id="cd19180">
    <property type="entry name" value="SET_SpSET10-like"/>
    <property type="match status" value="1"/>
</dbReference>
<reference evidence="1" key="2">
    <citation type="submission" date="2023-06" db="EMBL/GenBank/DDBJ databases">
        <authorList>
            <consortium name="Lawrence Berkeley National Laboratory"/>
            <person name="Haridas S."/>
            <person name="Hensen N."/>
            <person name="Bonometti L."/>
            <person name="Westerberg I."/>
            <person name="Brannstrom I.O."/>
            <person name="Guillou S."/>
            <person name="Cros-Aarteil S."/>
            <person name="Calhoun S."/>
            <person name="Kuo A."/>
            <person name="Mondo S."/>
            <person name="Pangilinan J."/>
            <person name="Riley R."/>
            <person name="Labutti K."/>
            <person name="Andreopoulos B."/>
            <person name="Lipzen A."/>
            <person name="Chen C."/>
            <person name="Yanf M."/>
            <person name="Daum C."/>
            <person name="Ng V."/>
            <person name="Clum A."/>
            <person name="Steindorff A."/>
            <person name="Ohm R."/>
            <person name="Martin F."/>
            <person name="Silar P."/>
            <person name="Natvig D."/>
            <person name="Lalanne C."/>
            <person name="Gautier V."/>
            <person name="Ament-Velasquez S.L."/>
            <person name="Kruys A."/>
            <person name="Hutchinson M.I."/>
            <person name="Powell A.J."/>
            <person name="Barry K."/>
            <person name="Miller A.N."/>
            <person name="Grigoriev I.V."/>
            <person name="Debuchy R."/>
            <person name="Gladieux P."/>
            <person name="Thoren M.H."/>
            <person name="Johannesson H."/>
        </authorList>
    </citation>
    <scope>NUCLEOTIDE SEQUENCE</scope>
    <source>
        <strain evidence="1">CBS 560.94</strain>
    </source>
</reference>
<dbReference type="GeneID" id="87858245"/>
<protein>
    <recommendedName>
        <fullName evidence="3">SET domain-containing protein</fullName>
    </recommendedName>
</protein>
<dbReference type="InterPro" id="IPR044432">
    <property type="entry name" value="Set10/Efm1_SET"/>
</dbReference>
<dbReference type="EMBL" id="JAUEPP010000003">
    <property type="protein sequence ID" value="KAK3347657.1"/>
    <property type="molecule type" value="Genomic_DNA"/>
</dbReference>
<dbReference type="Proteomes" id="UP001278500">
    <property type="component" value="Unassembled WGS sequence"/>
</dbReference>
<dbReference type="PANTHER" id="PTHR13271:SF146">
    <property type="entry name" value="SET DOMAIN-CONTAINING PROTEIN"/>
    <property type="match status" value="1"/>
</dbReference>
<name>A0AAE0JGX4_9PEZI</name>
<gene>
    <name evidence="1" type="ORF">B0H65DRAFT_152279</name>
</gene>
<keyword evidence="2" id="KW-1185">Reference proteome</keyword>
<dbReference type="PANTHER" id="PTHR13271">
    <property type="entry name" value="UNCHARACTERIZED PUTATIVE METHYLTRANSFERASE"/>
    <property type="match status" value="1"/>
</dbReference>
<organism evidence="1 2">
    <name type="scientific">Neurospora tetraspora</name>
    <dbReference type="NCBI Taxonomy" id="94610"/>
    <lineage>
        <taxon>Eukaryota</taxon>
        <taxon>Fungi</taxon>
        <taxon>Dikarya</taxon>
        <taxon>Ascomycota</taxon>
        <taxon>Pezizomycotina</taxon>
        <taxon>Sordariomycetes</taxon>
        <taxon>Sordariomycetidae</taxon>
        <taxon>Sordariales</taxon>
        <taxon>Sordariaceae</taxon>
        <taxon>Neurospora</taxon>
    </lineage>
</organism>
<evidence type="ECO:0000313" key="1">
    <source>
        <dbReference type="EMBL" id="KAK3347657.1"/>
    </source>
</evidence>
<sequence>MESPYKERFEALLDWAYNHGASLHPLLEVYQDQKTGFSLRVKPSAAGMLYQPFKAVTCPTSITLSYLNALTDGPITPSPTTPAPNTQNPAFPERFMNSLPPHVIGRFYLIQQYLKGKSSFWAPYISTLTDPSQLDKWALPPFWAEDDIELLKGTNAYIAIQEIQDNVKSEYKQARKILKKEGFSDYRAYTQVLYNWAYCMFTSRSFRPSLILSESAREYVERLLPEGTMFDDFSILQPLYDIGNHSVDAEYTWNLTSEPSACELICRNAYEPGDQVFNNYGNKTNSELLLGYGFIIEPHDIYEDGDCPFGCLGPDAHGDWRPHNDYIHVRKRQQQGDTQDKGGEPQDFLIARESFWEGYDAFESRMGPNFSPNALHHQPQFDHWDGRLLNDMVSMMASPKQWELFKELPQHCAGNGSLGEELDPLVDMLKATLAQKIERDFVEFSCGRPNGGGEWEPATERQDLVKRYRDGYEAVFVNVLKEFHYTNEEIMALKAAAQEEGDEEEDEEMEDGN</sequence>
<evidence type="ECO:0008006" key="3">
    <source>
        <dbReference type="Google" id="ProtNLM"/>
    </source>
</evidence>
<dbReference type="SUPFAM" id="SSF82199">
    <property type="entry name" value="SET domain"/>
    <property type="match status" value="1"/>
</dbReference>
<evidence type="ECO:0000313" key="2">
    <source>
        <dbReference type="Proteomes" id="UP001278500"/>
    </source>
</evidence>
<dbReference type="AlphaFoldDB" id="A0AAE0JGX4"/>
<dbReference type="Gene3D" id="3.90.1410.10">
    <property type="entry name" value="set domain protein methyltransferase, domain 1"/>
    <property type="match status" value="1"/>
</dbReference>
<dbReference type="InterPro" id="IPR050600">
    <property type="entry name" value="SETD3_SETD6_MTase"/>
</dbReference>
<dbReference type="RefSeq" id="XP_062682739.1">
    <property type="nucleotide sequence ID" value="XM_062821091.1"/>
</dbReference>